<sequence>MNNNGKVIASGSSIINLTRLSSHWPSIETTTIPIVLSTSRTTTTTTATKGTTIPIVLSTYDGRLSTNSQMYCRHSCSSSDYYYETVLISVDMAGSYNFQSQSGFDTYGSMYVTNFDPFNPLSNLLAYNDDDGPNEQFSLTVTLQPESSYILVVTTYTAYVTGAFSITASGPKSVIFTRVITSITMPRTTTAITATKSMTPWSTQSTYSSAWTTESLSYC</sequence>
<dbReference type="EMBL" id="CAJNOL010003060">
    <property type="protein sequence ID" value="CAF1544334.1"/>
    <property type="molecule type" value="Genomic_DNA"/>
</dbReference>
<protein>
    <submittedName>
        <fullName evidence="2">Uncharacterized protein</fullName>
    </submittedName>
</protein>
<evidence type="ECO:0000313" key="2">
    <source>
        <dbReference type="EMBL" id="CAF1544334.1"/>
    </source>
</evidence>
<accession>A0A815WCZ4</accession>
<reference evidence="2" key="1">
    <citation type="submission" date="2021-02" db="EMBL/GenBank/DDBJ databases">
        <authorList>
            <person name="Nowell W R."/>
        </authorList>
    </citation>
    <scope>NUCLEOTIDE SEQUENCE</scope>
</reference>
<comment type="caution">
    <text evidence="2">The sequence shown here is derived from an EMBL/GenBank/DDBJ whole genome shotgun (WGS) entry which is preliminary data.</text>
</comment>
<name>A0A815WCZ4_9BILA</name>
<dbReference type="Proteomes" id="UP000663870">
    <property type="component" value="Unassembled WGS sequence"/>
</dbReference>
<dbReference type="Proteomes" id="UP000663854">
    <property type="component" value="Unassembled WGS sequence"/>
</dbReference>
<dbReference type="EMBL" id="CAJNOH010001980">
    <property type="protein sequence ID" value="CAF1264567.1"/>
    <property type="molecule type" value="Genomic_DNA"/>
</dbReference>
<evidence type="ECO:0000313" key="3">
    <source>
        <dbReference type="Proteomes" id="UP000663870"/>
    </source>
</evidence>
<organism evidence="2 3">
    <name type="scientific">Rotaria sordida</name>
    <dbReference type="NCBI Taxonomy" id="392033"/>
    <lineage>
        <taxon>Eukaryota</taxon>
        <taxon>Metazoa</taxon>
        <taxon>Spiralia</taxon>
        <taxon>Gnathifera</taxon>
        <taxon>Rotifera</taxon>
        <taxon>Eurotatoria</taxon>
        <taxon>Bdelloidea</taxon>
        <taxon>Philodinida</taxon>
        <taxon>Philodinidae</taxon>
        <taxon>Rotaria</taxon>
    </lineage>
</organism>
<keyword evidence="3" id="KW-1185">Reference proteome</keyword>
<proteinExistence type="predicted"/>
<dbReference type="AlphaFoldDB" id="A0A815WCZ4"/>
<feature type="non-terminal residue" evidence="2">
    <location>
        <position position="219"/>
    </location>
</feature>
<gene>
    <name evidence="2" type="ORF">JXQ802_LOCUS43173</name>
    <name evidence="1" type="ORF">PYM288_LOCUS28057</name>
</gene>
<evidence type="ECO:0000313" key="1">
    <source>
        <dbReference type="EMBL" id="CAF1264567.1"/>
    </source>
</evidence>